<keyword evidence="2" id="KW-1185">Reference proteome</keyword>
<gene>
    <name evidence="1" type="ORF">B0J12DRAFT_774041</name>
</gene>
<name>A0ABQ8FT84_9PEZI</name>
<protein>
    <submittedName>
        <fullName evidence="1">Uncharacterized protein</fullName>
    </submittedName>
</protein>
<dbReference type="InterPro" id="IPR023296">
    <property type="entry name" value="Glyco_hydro_beta-prop_sf"/>
</dbReference>
<dbReference type="PANTHER" id="PTHR42800:SF3">
    <property type="entry name" value="GLYCOSYL HYDROLASE FAMILY 32 N-TERMINAL DOMAIN-CONTAINING PROTEIN"/>
    <property type="match status" value="1"/>
</dbReference>
<dbReference type="EMBL" id="JAGTJR010000066">
    <property type="protein sequence ID" value="KAH7020685.1"/>
    <property type="molecule type" value="Genomic_DNA"/>
</dbReference>
<evidence type="ECO:0000313" key="1">
    <source>
        <dbReference type="EMBL" id="KAH7020685.1"/>
    </source>
</evidence>
<dbReference type="Proteomes" id="UP000774617">
    <property type="component" value="Unassembled WGS sequence"/>
</dbReference>
<accession>A0ABQ8FT84</accession>
<dbReference type="SUPFAM" id="SSF75005">
    <property type="entry name" value="Arabinanase/levansucrase/invertase"/>
    <property type="match status" value="1"/>
</dbReference>
<evidence type="ECO:0000313" key="2">
    <source>
        <dbReference type="Proteomes" id="UP000774617"/>
    </source>
</evidence>
<dbReference type="Gene3D" id="2.115.10.20">
    <property type="entry name" value="Glycosyl hydrolase domain, family 43"/>
    <property type="match status" value="1"/>
</dbReference>
<sequence>MSGAVLIERATAYLAPKTKNEPQVTVTPEQDDFSRWRPSYHIIAHSGWMNDPCAPGYDPATRQYHVSFQWDPNGSACSAGGSVVYGRSYEDGGE</sequence>
<comment type="caution">
    <text evidence="1">The sequence shown here is derived from an EMBL/GenBank/DDBJ whole genome shotgun (WGS) entry which is preliminary data.</text>
</comment>
<reference evidence="1 2" key="1">
    <citation type="journal article" date="2021" name="Nat. Commun.">
        <title>Genetic determinants of endophytism in the Arabidopsis root mycobiome.</title>
        <authorList>
            <person name="Mesny F."/>
            <person name="Miyauchi S."/>
            <person name="Thiergart T."/>
            <person name="Pickel B."/>
            <person name="Atanasova L."/>
            <person name="Karlsson M."/>
            <person name="Huettel B."/>
            <person name="Barry K.W."/>
            <person name="Haridas S."/>
            <person name="Chen C."/>
            <person name="Bauer D."/>
            <person name="Andreopoulos W."/>
            <person name="Pangilinan J."/>
            <person name="LaButti K."/>
            <person name="Riley R."/>
            <person name="Lipzen A."/>
            <person name="Clum A."/>
            <person name="Drula E."/>
            <person name="Henrissat B."/>
            <person name="Kohler A."/>
            <person name="Grigoriev I.V."/>
            <person name="Martin F.M."/>
            <person name="Hacquard S."/>
        </authorList>
    </citation>
    <scope>NUCLEOTIDE SEQUENCE [LARGE SCALE GENOMIC DNA]</scope>
    <source>
        <strain evidence="1 2">MPI-SDFR-AT-0080</strain>
    </source>
</reference>
<proteinExistence type="predicted"/>
<organism evidence="1 2">
    <name type="scientific">Macrophomina phaseolina</name>
    <dbReference type="NCBI Taxonomy" id="35725"/>
    <lineage>
        <taxon>Eukaryota</taxon>
        <taxon>Fungi</taxon>
        <taxon>Dikarya</taxon>
        <taxon>Ascomycota</taxon>
        <taxon>Pezizomycotina</taxon>
        <taxon>Dothideomycetes</taxon>
        <taxon>Dothideomycetes incertae sedis</taxon>
        <taxon>Botryosphaeriales</taxon>
        <taxon>Botryosphaeriaceae</taxon>
        <taxon>Macrophomina</taxon>
    </lineage>
</organism>
<dbReference type="PANTHER" id="PTHR42800">
    <property type="entry name" value="EXOINULINASE INUD (AFU_ORTHOLOGUE AFUA_5G00480)"/>
    <property type="match status" value="1"/>
</dbReference>